<keyword evidence="2" id="KW-1185">Reference proteome</keyword>
<reference evidence="1 2" key="1">
    <citation type="submission" date="2021-12" db="EMBL/GenBank/DDBJ databases">
        <title>Discovery of the Pendulisporaceae a myxobacterial family with distinct sporulation behavior and unique specialized metabolism.</title>
        <authorList>
            <person name="Garcia R."/>
            <person name="Popoff A."/>
            <person name="Bader C.D."/>
            <person name="Loehr J."/>
            <person name="Walesch S."/>
            <person name="Walt C."/>
            <person name="Boldt J."/>
            <person name="Bunk B."/>
            <person name="Haeckl F.J.F.P.J."/>
            <person name="Gunesch A.P."/>
            <person name="Birkelbach J."/>
            <person name="Nuebel U."/>
            <person name="Pietschmann T."/>
            <person name="Bach T."/>
            <person name="Mueller R."/>
        </authorList>
    </citation>
    <scope>NUCLEOTIDE SEQUENCE [LARGE SCALE GENOMIC DNA]</scope>
    <source>
        <strain evidence="1 2">MSr12523</strain>
    </source>
</reference>
<dbReference type="RefSeq" id="WP_394849941.1">
    <property type="nucleotide sequence ID" value="NZ_CP089982.1"/>
</dbReference>
<protein>
    <submittedName>
        <fullName evidence="1">Uncharacterized protein</fullName>
    </submittedName>
</protein>
<sequence length="88" mass="8815">MADGGDLRVNVGAGAQATALAPAVQTALSTLQLEISLLSGALVALTQIPPLLPAHAAVITPIATQLAQMAQTVGNAVKALESKQLFSD</sequence>
<dbReference type="Proteomes" id="UP001379533">
    <property type="component" value="Chromosome"/>
</dbReference>
<name>A0ABZ2KNS5_9BACT</name>
<evidence type="ECO:0000313" key="2">
    <source>
        <dbReference type="Proteomes" id="UP001379533"/>
    </source>
</evidence>
<gene>
    <name evidence="1" type="ORF">LZC95_21110</name>
</gene>
<accession>A0ABZ2KNS5</accession>
<evidence type="ECO:0000313" key="1">
    <source>
        <dbReference type="EMBL" id="WXA99307.1"/>
    </source>
</evidence>
<proteinExistence type="predicted"/>
<organism evidence="1 2">
    <name type="scientific">Pendulispora brunnea</name>
    <dbReference type="NCBI Taxonomy" id="2905690"/>
    <lineage>
        <taxon>Bacteria</taxon>
        <taxon>Pseudomonadati</taxon>
        <taxon>Myxococcota</taxon>
        <taxon>Myxococcia</taxon>
        <taxon>Myxococcales</taxon>
        <taxon>Sorangiineae</taxon>
        <taxon>Pendulisporaceae</taxon>
        <taxon>Pendulispora</taxon>
    </lineage>
</organism>
<dbReference type="EMBL" id="CP089982">
    <property type="protein sequence ID" value="WXA99307.1"/>
    <property type="molecule type" value="Genomic_DNA"/>
</dbReference>